<accession>A0ABZ2LM94</accession>
<dbReference type="PANTHER" id="PTHR36934">
    <property type="entry name" value="BLR0278 PROTEIN"/>
    <property type="match status" value="1"/>
</dbReference>
<gene>
    <name evidence="2" type="ORF">LZC94_24520</name>
</gene>
<dbReference type="InterPro" id="IPR029069">
    <property type="entry name" value="HotDog_dom_sf"/>
</dbReference>
<proteinExistence type="predicted"/>
<organism evidence="2 3">
    <name type="scientific">Pendulispora albinea</name>
    <dbReference type="NCBI Taxonomy" id="2741071"/>
    <lineage>
        <taxon>Bacteria</taxon>
        <taxon>Pseudomonadati</taxon>
        <taxon>Myxococcota</taxon>
        <taxon>Myxococcia</taxon>
        <taxon>Myxococcales</taxon>
        <taxon>Sorangiineae</taxon>
        <taxon>Pendulisporaceae</taxon>
        <taxon>Pendulispora</taxon>
    </lineage>
</organism>
<evidence type="ECO:0000313" key="2">
    <source>
        <dbReference type="EMBL" id="WXB11038.1"/>
    </source>
</evidence>
<dbReference type="Pfam" id="PF22636">
    <property type="entry name" value="FlK"/>
    <property type="match status" value="1"/>
</dbReference>
<dbReference type="InterPro" id="IPR054485">
    <property type="entry name" value="FlK-like_dom"/>
</dbReference>
<sequence length="160" mass="17219">MDVPPFARGSTFLAARAFGCYFFGMPKQAYPLPTATAAWSVRDADLADQLSTEPGDAFPPVFATSRMIALMEIAAARALHPLLEPGELSVGVKVDVHHTAPTPPGATVTATARFIEMAGKLYRFEIDVRDDAGEIGRGTHERAIVHVARLVDGASKRQRT</sequence>
<protein>
    <recommendedName>
        <fullName evidence="1">Fluoroacetyl-CoA-specific thioesterase-like domain-containing protein</fullName>
    </recommendedName>
</protein>
<dbReference type="Proteomes" id="UP001370348">
    <property type="component" value="Chromosome"/>
</dbReference>
<dbReference type="Gene3D" id="3.10.129.10">
    <property type="entry name" value="Hotdog Thioesterase"/>
    <property type="match status" value="1"/>
</dbReference>
<keyword evidence="3" id="KW-1185">Reference proteome</keyword>
<feature type="domain" description="Fluoroacetyl-CoA-specific thioesterase-like" evidence="1">
    <location>
        <begin position="56"/>
        <end position="146"/>
    </location>
</feature>
<dbReference type="EMBL" id="CP089984">
    <property type="protein sequence ID" value="WXB11038.1"/>
    <property type="molecule type" value="Genomic_DNA"/>
</dbReference>
<dbReference type="SUPFAM" id="SSF54637">
    <property type="entry name" value="Thioesterase/thiol ester dehydrase-isomerase"/>
    <property type="match status" value="1"/>
</dbReference>
<reference evidence="2 3" key="1">
    <citation type="submission" date="2021-12" db="EMBL/GenBank/DDBJ databases">
        <title>Discovery of the Pendulisporaceae a myxobacterial family with distinct sporulation behavior and unique specialized metabolism.</title>
        <authorList>
            <person name="Garcia R."/>
            <person name="Popoff A."/>
            <person name="Bader C.D."/>
            <person name="Loehr J."/>
            <person name="Walesch S."/>
            <person name="Walt C."/>
            <person name="Boldt J."/>
            <person name="Bunk B."/>
            <person name="Haeckl F.J.F.P.J."/>
            <person name="Gunesch A.P."/>
            <person name="Birkelbach J."/>
            <person name="Nuebel U."/>
            <person name="Pietschmann T."/>
            <person name="Bach T."/>
            <person name="Mueller R."/>
        </authorList>
    </citation>
    <scope>NUCLEOTIDE SEQUENCE [LARGE SCALE GENOMIC DNA]</scope>
    <source>
        <strain evidence="2 3">MSr11954</strain>
    </source>
</reference>
<dbReference type="PANTHER" id="PTHR36934:SF1">
    <property type="entry name" value="THIOESTERASE DOMAIN-CONTAINING PROTEIN"/>
    <property type="match status" value="1"/>
</dbReference>
<dbReference type="RefSeq" id="WP_394820653.1">
    <property type="nucleotide sequence ID" value="NZ_CP089984.1"/>
</dbReference>
<dbReference type="InterPro" id="IPR025540">
    <property type="entry name" value="FlK"/>
</dbReference>
<evidence type="ECO:0000259" key="1">
    <source>
        <dbReference type="Pfam" id="PF22636"/>
    </source>
</evidence>
<name>A0ABZ2LM94_9BACT</name>
<evidence type="ECO:0000313" key="3">
    <source>
        <dbReference type="Proteomes" id="UP001370348"/>
    </source>
</evidence>